<proteinExistence type="inferred from homology"/>
<evidence type="ECO:0000313" key="7">
    <source>
        <dbReference type="Proteomes" id="UP001233271"/>
    </source>
</evidence>
<evidence type="ECO:0000259" key="4">
    <source>
        <dbReference type="PROSITE" id="PS50404"/>
    </source>
</evidence>
<dbReference type="PANTHER" id="PTHR44051">
    <property type="entry name" value="GLUTATHIONE S-TRANSFERASE-RELATED"/>
    <property type="match status" value="1"/>
</dbReference>
<dbReference type="PROSITE" id="PS50404">
    <property type="entry name" value="GST_NTER"/>
    <property type="match status" value="1"/>
</dbReference>
<evidence type="ECO:0000256" key="3">
    <source>
        <dbReference type="SAM" id="MobiDB-lite"/>
    </source>
</evidence>
<feature type="compositionally biased region" description="Pro residues" evidence="3">
    <location>
        <begin position="1"/>
        <end position="10"/>
    </location>
</feature>
<dbReference type="InterPro" id="IPR004045">
    <property type="entry name" value="Glutathione_S-Trfase_N"/>
</dbReference>
<dbReference type="PROSITE" id="PS50405">
    <property type="entry name" value="GST_CTER"/>
    <property type="match status" value="1"/>
</dbReference>
<dbReference type="KEGG" id="ccac:CcaHIS019_0307600"/>
<dbReference type="Gene3D" id="3.40.30.10">
    <property type="entry name" value="Glutaredoxin"/>
    <property type="match status" value="1"/>
</dbReference>
<dbReference type="GeneID" id="85494560"/>
<dbReference type="InterPro" id="IPR036282">
    <property type="entry name" value="Glutathione-S-Trfase_C_sf"/>
</dbReference>
<dbReference type="Pfam" id="PF02798">
    <property type="entry name" value="GST_N"/>
    <property type="match status" value="1"/>
</dbReference>
<dbReference type="SUPFAM" id="SSF52833">
    <property type="entry name" value="Thioredoxin-like"/>
    <property type="match status" value="1"/>
</dbReference>
<reference evidence="6" key="1">
    <citation type="journal article" date="2023" name="BMC Genomics">
        <title>Chromosome-level genome assemblies of Cutaneotrichosporon spp. (Trichosporonales, Basidiomycota) reveal imbalanced evolution between nucleotide sequences and chromosome synteny.</title>
        <authorList>
            <person name="Kobayashi Y."/>
            <person name="Kayamori A."/>
            <person name="Aoki K."/>
            <person name="Shiwa Y."/>
            <person name="Matsutani M."/>
            <person name="Fujita N."/>
            <person name="Sugita T."/>
            <person name="Iwasaki W."/>
            <person name="Tanaka N."/>
            <person name="Takashima M."/>
        </authorList>
    </citation>
    <scope>NUCLEOTIDE SEQUENCE</scope>
    <source>
        <strain evidence="6">HIS019</strain>
    </source>
</reference>
<dbReference type="SUPFAM" id="SSF47616">
    <property type="entry name" value="GST C-terminal domain-like"/>
    <property type="match status" value="1"/>
</dbReference>
<evidence type="ECO:0000256" key="2">
    <source>
        <dbReference type="RuleBase" id="RU003494"/>
    </source>
</evidence>
<dbReference type="CDD" id="cd03048">
    <property type="entry name" value="GST_N_Ure2p_like"/>
    <property type="match status" value="1"/>
</dbReference>
<dbReference type="Gene3D" id="1.20.1050.10">
    <property type="match status" value="1"/>
</dbReference>
<keyword evidence="7" id="KW-1185">Reference proteome</keyword>
<dbReference type="InterPro" id="IPR040079">
    <property type="entry name" value="Glutathione_S-Trfase"/>
</dbReference>
<dbReference type="SFLD" id="SFLDG01151">
    <property type="entry name" value="Main.2:_Nu-like"/>
    <property type="match status" value="1"/>
</dbReference>
<accession>A0AA48IBM8</accession>
<feature type="domain" description="GST N-terminal" evidence="4">
    <location>
        <begin position="22"/>
        <end position="116"/>
    </location>
</feature>
<sequence>MSFPHPPPLGPSQAGSVPGQGPPKIHLFTAGTPNGYKASVTLEELRAAYPEEAKGKLSYDVSAISIWKNEQKHPDFLKINPNGRIPAITDDNFGGHNVFESASVQIWLVENYDPEFKLWFSDPLERSLALSWIFWAQGGLGPMQGQANHFYRYAPVKVPYGIKRYTEETARLYSVIEDGLKGTNGWLVGGKFSIVDINLFGWARSHGWAGVDTRPFPLLHKWIETIEARPATKKGLEVPTAPRALTQAEEDEAYAEVKEWVKKADAEIEAAKQKSRI</sequence>
<dbReference type="Pfam" id="PF00043">
    <property type="entry name" value="GST_C"/>
    <property type="match status" value="1"/>
</dbReference>
<dbReference type="PANTHER" id="PTHR44051:SF8">
    <property type="entry name" value="GLUTATHIONE S-TRANSFERASE GSTA"/>
    <property type="match status" value="1"/>
</dbReference>
<name>A0AA48IBM8_9TREE</name>
<gene>
    <name evidence="6" type="primary">GST2</name>
    <name evidence="6" type="ORF">CcaverHIS019_0307600</name>
</gene>
<evidence type="ECO:0000256" key="1">
    <source>
        <dbReference type="ARBA" id="ARBA00007409"/>
    </source>
</evidence>
<protein>
    <recommendedName>
        <fullName evidence="8">Glutathione S-transferase</fullName>
    </recommendedName>
</protein>
<dbReference type="EMBL" id="AP028214">
    <property type="protein sequence ID" value="BEI90690.1"/>
    <property type="molecule type" value="Genomic_DNA"/>
</dbReference>
<evidence type="ECO:0000313" key="6">
    <source>
        <dbReference type="EMBL" id="BEI90690.1"/>
    </source>
</evidence>
<evidence type="ECO:0008006" key="8">
    <source>
        <dbReference type="Google" id="ProtNLM"/>
    </source>
</evidence>
<dbReference type="AlphaFoldDB" id="A0AA48IBM8"/>
<evidence type="ECO:0000259" key="5">
    <source>
        <dbReference type="PROSITE" id="PS50405"/>
    </source>
</evidence>
<organism evidence="6 7">
    <name type="scientific">Cutaneotrichosporon cavernicola</name>
    <dbReference type="NCBI Taxonomy" id="279322"/>
    <lineage>
        <taxon>Eukaryota</taxon>
        <taxon>Fungi</taxon>
        <taxon>Dikarya</taxon>
        <taxon>Basidiomycota</taxon>
        <taxon>Agaricomycotina</taxon>
        <taxon>Tremellomycetes</taxon>
        <taxon>Trichosporonales</taxon>
        <taxon>Trichosporonaceae</taxon>
        <taxon>Cutaneotrichosporon</taxon>
    </lineage>
</organism>
<dbReference type="InterPro" id="IPR036249">
    <property type="entry name" value="Thioredoxin-like_sf"/>
</dbReference>
<dbReference type="InterPro" id="IPR010987">
    <property type="entry name" value="Glutathione-S-Trfase_C-like"/>
</dbReference>
<comment type="similarity">
    <text evidence="1 2">Belongs to the GST superfamily.</text>
</comment>
<dbReference type="InterPro" id="IPR004046">
    <property type="entry name" value="GST_C"/>
</dbReference>
<feature type="domain" description="GST C-terminal" evidence="5">
    <location>
        <begin position="122"/>
        <end position="248"/>
    </location>
</feature>
<dbReference type="Proteomes" id="UP001233271">
    <property type="component" value="Chromosome 3"/>
</dbReference>
<dbReference type="RefSeq" id="XP_060455955.1">
    <property type="nucleotide sequence ID" value="XM_060599242.1"/>
</dbReference>
<dbReference type="SFLD" id="SFLDS00019">
    <property type="entry name" value="Glutathione_Transferase_(cytos"/>
    <property type="match status" value="1"/>
</dbReference>
<feature type="region of interest" description="Disordered" evidence="3">
    <location>
        <begin position="1"/>
        <end position="26"/>
    </location>
</feature>
<dbReference type="SFLD" id="SFLDG00358">
    <property type="entry name" value="Main_(cytGST)"/>
    <property type="match status" value="1"/>
</dbReference>